<gene>
    <name evidence="1" type="ORF">Fuma_05343</name>
</gene>
<organism evidence="1 2">
    <name type="scientific">Fuerstiella marisgermanici</name>
    <dbReference type="NCBI Taxonomy" id="1891926"/>
    <lineage>
        <taxon>Bacteria</taxon>
        <taxon>Pseudomonadati</taxon>
        <taxon>Planctomycetota</taxon>
        <taxon>Planctomycetia</taxon>
        <taxon>Planctomycetales</taxon>
        <taxon>Planctomycetaceae</taxon>
        <taxon>Fuerstiella</taxon>
    </lineage>
</organism>
<sequence>MTMTAAMVRRTNEATNIFRRYRGWLAGRRGAGLADGLETRADFATDAVALEPFDIALRRRRSLAGRVCGLGFAGIG</sequence>
<proteinExistence type="predicted"/>
<protein>
    <submittedName>
        <fullName evidence="1">Uncharacterized protein</fullName>
    </submittedName>
</protein>
<accession>A0A1P8WNQ0</accession>
<dbReference type="KEGG" id="fmr:Fuma_05343"/>
<keyword evidence="2" id="KW-1185">Reference proteome</keyword>
<reference evidence="1 2" key="1">
    <citation type="journal article" date="2016" name="Front. Microbiol.">
        <title>Fuerstia marisgermanicae gen. nov., sp. nov., an Unusual Member of the Phylum Planctomycetes from the German Wadden Sea.</title>
        <authorList>
            <person name="Kohn T."/>
            <person name="Heuer A."/>
            <person name="Jogler M."/>
            <person name="Vollmers J."/>
            <person name="Boedeker C."/>
            <person name="Bunk B."/>
            <person name="Rast P."/>
            <person name="Borchert D."/>
            <person name="Glockner I."/>
            <person name="Freese H.M."/>
            <person name="Klenk H.P."/>
            <person name="Overmann J."/>
            <person name="Kaster A.K."/>
            <person name="Rohde M."/>
            <person name="Wiegand S."/>
            <person name="Jogler C."/>
        </authorList>
    </citation>
    <scope>NUCLEOTIDE SEQUENCE [LARGE SCALE GENOMIC DNA]</scope>
    <source>
        <strain evidence="1 2">NH11</strain>
    </source>
</reference>
<dbReference type="Proteomes" id="UP000187735">
    <property type="component" value="Chromosome"/>
</dbReference>
<name>A0A1P8WNQ0_9PLAN</name>
<dbReference type="EMBL" id="CP017641">
    <property type="protein sequence ID" value="APZ95684.1"/>
    <property type="molecule type" value="Genomic_DNA"/>
</dbReference>
<evidence type="ECO:0000313" key="1">
    <source>
        <dbReference type="EMBL" id="APZ95684.1"/>
    </source>
</evidence>
<dbReference type="AlphaFoldDB" id="A0A1P8WNQ0"/>
<evidence type="ECO:0000313" key="2">
    <source>
        <dbReference type="Proteomes" id="UP000187735"/>
    </source>
</evidence>